<dbReference type="Pfam" id="PF00134">
    <property type="entry name" value="Cyclin_N"/>
    <property type="match status" value="1"/>
</dbReference>
<protein>
    <recommendedName>
        <fullName evidence="11">Cyclin N-terminal domain-containing protein</fullName>
    </recommendedName>
</protein>
<dbReference type="InterPro" id="IPR006671">
    <property type="entry name" value="Cyclin_N"/>
</dbReference>
<dbReference type="InterPro" id="IPR048258">
    <property type="entry name" value="Cyclins_cyclin-box"/>
</dbReference>
<organism evidence="9 10">
    <name type="scientific">Saponaria officinalis</name>
    <name type="common">Common soapwort</name>
    <name type="synonym">Lychnis saponaria</name>
    <dbReference type="NCBI Taxonomy" id="3572"/>
    <lineage>
        <taxon>Eukaryota</taxon>
        <taxon>Viridiplantae</taxon>
        <taxon>Streptophyta</taxon>
        <taxon>Embryophyta</taxon>
        <taxon>Tracheophyta</taxon>
        <taxon>Spermatophyta</taxon>
        <taxon>Magnoliopsida</taxon>
        <taxon>eudicotyledons</taxon>
        <taxon>Gunneridae</taxon>
        <taxon>Pentapetalae</taxon>
        <taxon>Caryophyllales</taxon>
        <taxon>Caryophyllaceae</taxon>
        <taxon>Caryophylleae</taxon>
        <taxon>Saponaria</taxon>
    </lineage>
</organism>
<evidence type="ECO:0000256" key="5">
    <source>
        <dbReference type="RuleBase" id="RU000383"/>
    </source>
</evidence>
<evidence type="ECO:0000259" key="8">
    <source>
        <dbReference type="SMART" id="SM01332"/>
    </source>
</evidence>
<proteinExistence type="inferred from homology"/>
<dbReference type="PANTHER" id="PTHR10177">
    <property type="entry name" value="CYCLINS"/>
    <property type="match status" value="1"/>
</dbReference>
<dbReference type="InterPro" id="IPR013763">
    <property type="entry name" value="Cyclin-like_dom"/>
</dbReference>
<gene>
    <name evidence="9" type="ORF">RND81_01G096500</name>
</gene>
<dbReference type="InterPro" id="IPR039361">
    <property type="entry name" value="Cyclin"/>
</dbReference>
<keyword evidence="3 5" id="KW-0195">Cyclin</keyword>
<keyword evidence="4" id="KW-0131">Cell cycle</keyword>
<dbReference type="CDD" id="cd20543">
    <property type="entry name" value="CYCLIN_AtCycD-like_rpt1"/>
    <property type="match status" value="1"/>
</dbReference>
<dbReference type="InterPro" id="IPR036915">
    <property type="entry name" value="Cyclin-like_sf"/>
</dbReference>
<evidence type="ECO:0000256" key="1">
    <source>
        <dbReference type="ARBA" id="ARBA00009065"/>
    </source>
</evidence>
<keyword evidence="2" id="KW-0132">Cell division</keyword>
<keyword evidence="10" id="KW-1185">Reference proteome</keyword>
<evidence type="ECO:0000313" key="10">
    <source>
        <dbReference type="Proteomes" id="UP001443914"/>
    </source>
</evidence>
<dbReference type="CDD" id="cd20544">
    <property type="entry name" value="CYCLIN_AtCycD-like_rpt2"/>
    <property type="match status" value="1"/>
</dbReference>
<feature type="domain" description="Cyclin-like" evidence="7">
    <location>
        <begin position="90"/>
        <end position="178"/>
    </location>
</feature>
<dbReference type="PROSITE" id="PS00292">
    <property type="entry name" value="CYCLINS"/>
    <property type="match status" value="1"/>
</dbReference>
<sequence>MAQSQLETAIDDDVLYCQEDCTFDNINMINSTQKSMIDYVDDTKILLFEQDLTWEEDELTNLLSKQEENSMCKVKSDPSFLGLARKEAVDWMLKVHSHYSFSVLTALLAVNYLDRFMFRFEFQKDKQWMTQLSAVACLSLAAKVEEISVPLLIDFQVEDCKYMFEAKTIQRMEILVLSTLQWKMNPVTPYSFLDYLTRRFPMKDFLCWEFLRRCERILLSTIADSRFMDYLPSVMAAATILHATDCSELCIGEEYQNRLLGVLGINKDKVEECWQLISEVAARSIFRQSSKRKLAPRPGSPNGVIDASFSSDNSNDSWAVASVSSPEPFIKKLRTSEDRYLKRFNHSSVDF</sequence>
<evidence type="ECO:0000256" key="3">
    <source>
        <dbReference type="ARBA" id="ARBA00023127"/>
    </source>
</evidence>
<dbReference type="GO" id="GO:0051301">
    <property type="term" value="P:cell division"/>
    <property type="evidence" value="ECO:0007669"/>
    <property type="project" value="UniProtKB-KW"/>
</dbReference>
<evidence type="ECO:0000313" key="9">
    <source>
        <dbReference type="EMBL" id="KAK9756428.1"/>
    </source>
</evidence>
<comment type="caution">
    <text evidence="9">The sequence shown here is derived from an EMBL/GenBank/DDBJ whole genome shotgun (WGS) entry which is preliminary data.</text>
</comment>
<dbReference type="Pfam" id="PF02984">
    <property type="entry name" value="Cyclin_C"/>
    <property type="match status" value="1"/>
</dbReference>
<dbReference type="SMART" id="SM01332">
    <property type="entry name" value="Cyclin_C"/>
    <property type="match status" value="1"/>
</dbReference>
<dbReference type="FunFam" id="1.10.472.10:FF:000060">
    <property type="entry name" value="D6-type cyclin"/>
    <property type="match status" value="1"/>
</dbReference>
<dbReference type="InterPro" id="IPR004367">
    <property type="entry name" value="Cyclin_C-dom"/>
</dbReference>
<dbReference type="Proteomes" id="UP001443914">
    <property type="component" value="Unassembled WGS sequence"/>
</dbReference>
<feature type="region of interest" description="Disordered" evidence="6">
    <location>
        <begin position="292"/>
        <end position="316"/>
    </location>
</feature>
<dbReference type="SMART" id="SM00385">
    <property type="entry name" value="CYCLIN"/>
    <property type="match status" value="1"/>
</dbReference>
<dbReference type="EMBL" id="JBDFQZ010000001">
    <property type="protein sequence ID" value="KAK9756428.1"/>
    <property type="molecule type" value="Genomic_DNA"/>
</dbReference>
<dbReference type="SUPFAM" id="SSF47954">
    <property type="entry name" value="Cyclin-like"/>
    <property type="match status" value="2"/>
</dbReference>
<evidence type="ECO:0000256" key="2">
    <source>
        <dbReference type="ARBA" id="ARBA00022618"/>
    </source>
</evidence>
<dbReference type="Gene3D" id="1.10.472.10">
    <property type="entry name" value="Cyclin-like"/>
    <property type="match status" value="2"/>
</dbReference>
<dbReference type="AlphaFoldDB" id="A0AAW1NCW0"/>
<name>A0AAW1NCW0_SAPOF</name>
<comment type="similarity">
    <text evidence="1">Belongs to the cyclin family. Cyclin D subfamily.</text>
</comment>
<accession>A0AAW1NCW0</accession>
<evidence type="ECO:0008006" key="11">
    <source>
        <dbReference type="Google" id="ProtNLM"/>
    </source>
</evidence>
<evidence type="ECO:0000259" key="7">
    <source>
        <dbReference type="SMART" id="SM00385"/>
    </source>
</evidence>
<evidence type="ECO:0000256" key="6">
    <source>
        <dbReference type="SAM" id="MobiDB-lite"/>
    </source>
</evidence>
<reference evidence="9" key="1">
    <citation type="submission" date="2024-03" db="EMBL/GenBank/DDBJ databases">
        <title>WGS assembly of Saponaria officinalis var. Norfolk2.</title>
        <authorList>
            <person name="Jenkins J."/>
            <person name="Shu S."/>
            <person name="Grimwood J."/>
            <person name="Barry K."/>
            <person name="Goodstein D."/>
            <person name="Schmutz J."/>
            <person name="Leebens-Mack J."/>
            <person name="Osbourn A."/>
        </authorList>
    </citation>
    <scope>NUCLEOTIDE SEQUENCE [LARGE SCALE GENOMIC DNA]</scope>
    <source>
        <strain evidence="9">JIC</strain>
    </source>
</reference>
<feature type="domain" description="Cyclin C-terminal" evidence="8">
    <location>
        <begin position="187"/>
        <end position="298"/>
    </location>
</feature>
<evidence type="ECO:0000256" key="4">
    <source>
        <dbReference type="ARBA" id="ARBA00023306"/>
    </source>
</evidence>